<accession>A0ABW6MUL6</accession>
<dbReference type="Gene3D" id="3.40.190.10">
    <property type="entry name" value="Periplasmic binding protein-like II"/>
    <property type="match status" value="1"/>
</dbReference>
<dbReference type="InterPro" id="IPR050490">
    <property type="entry name" value="Bact_solute-bd_prot1"/>
</dbReference>
<comment type="caution">
    <text evidence="1">The sequence shown here is derived from an EMBL/GenBank/DDBJ whole genome shotgun (WGS) entry which is preliminary data.</text>
</comment>
<dbReference type="RefSeq" id="WP_389828479.1">
    <property type="nucleotide sequence ID" value="NZ_JBIAJP010000003.1"/>
</dbReference>
<keyword evidence="2" id="KW-1185">Reference proteome</keyword>
<organism evidence="1 2">
    <name type="scientific">Streptomyces tibetensis</name>
    <dbReference type="NCBI Taxonomy" id="2382123"/>
    <lineage>
        <taxon>Bacteria</taxon>
        <taxon>Bacillati</taxon>
        <taxon>Actinomycetota</taxon>
        <taxon>Actinomycetes</taxon>
        <taxon>Kitasatosporales</taxon>
        <taxon>Streptomycetaceae</taxon>
        <taxon>Streptomyces</taxon>
    </lineage>
</organism>
<dbReference type="SUPFAM" id="SSF53850">
    <property type="entry name" value="Periplasmic binding protein-like II"/>
    <property type="match status" value="1"/>
</dbReference>
<gene>
    <name evidence="1" type="ORF">ACFYQT_14870</name>
</gene>
<proteinExistence type="predicted"/>
<name>A0ABW6MUL6_9ACTN</name>
<dbReference type="EMBL" id="JBIAJP010000003">
    <property type="protein sequence ID" value="MFF0004704.1"/>
    <property type="molecule type" value="Genomic_DNA"/>
</dbReference>
<evidence type="ECO:0000313" key="2">
    <source>
        <dbReference type="Proteomes" id="UP001601422"/>
    </source>
</evidence>
<dbReference type="PANTHER" id="PTHR43649:SF12">
    <property type="entry name" value="DIACETYLCHITOBIOSE BINDING PROTEIN DASA"/>
    <property type="match status" value="1"/>
</dbReference>
<reference evidence="1 2" key="1">
    <citation type="submission" date="2024-10" db="EMBL/GenBank/DDBJ databases">
        <title>The Natural Products Discovery Center: Release of the First 8490 Sequenced Strains for Exploring Actinobacteria Biosynthetic Diversity.</title>
        <authorList>
            <person name="Kalkreuter E."/>
            <person name="Kautsar S.A."/>
            <person name="Yang D."/>
            <person name="Bader C.D."/>
            <person name="Teijaro C.N."/>
            <person name="Fluegel L."/>
            <person name="Davis C.M."/>
            <person name="Simpson J.R."/>
            <person name="Lauterbach L."/>
            <person name="Steele A.D."/>
            <person name="Gui C."/>
            <person name="Meng S."/>
            <person name="Li G."/>
            <person name="Viehrig K."/>
            <person name="Ye F."/>
            <person name="Su P."/>
            <person name="Kiefer A.F."/>
            <person name="Nichols A."/>
            <person name="Cepeda A.J."/>
            <person name="Yan W."/>
            <person name="Fan B."/>
            <person name="Jiang Y."/>
            <person name="Adhikari A."/>
            <person name="Zheng C.-J."/>
            <person name="Schuster L."/>
            <person name="Cowan T.M."/>
            <person name="Smanski M.J."/>
            <person name="Chevrette M.G."/>
            <person name="De Carvalho L.P.S."/>
            <person name="Shen B."/>
        </authorList>
    </citation>
    <scope>NUCLEOTIDE SEQUENCE [LARGE SCALE GENOMIC DNA]</scope>
    <source>
        <strain evidence="1 2">NPDC005497</strain>
    </source>
</reference>
<protein>
    <submittedName>
        <fullName evidence="1">ABC transporter substrate-binding protein</fullName>
    </submittedName>
</protein>
<dbReference type="Proteomes" id="UP001601422">
    <property type="component" value="Unassembled WGS sequence"/>
</dbReference>
<dbReference type="PANTHER" id="PTHR43649">
    <property type="entry name" value="ARABINOSE-BINDING PROTEIN-RELATED"/>
    <property type="match status" value="1"/>
</dbReference>
<dbReference type="Pfam" id="PF01547">
    <property type="entry name" value="SBP_bac_1"/>
    <property type="match status" value="1"/>
</dbReference>
<dbReference type="CDD" id="cd13585">
    <property type="entry name" value="PBP2_TMBP_like"/>
    <property type="match status" value="1"/>
</dbReference>
<dbReference type="InterPro" id="IPR006059">
    <property type="entry name" value="SBP"/>
</dbReference>
<sequence length="425" mass="45857">MCSYRYLKGTSGCVMTGPRIAVRAAVALALAGTLIMACGADGGGSKPLTWSMWASGGEEQQVWHELADRVSREDPQLTIKLETSSFDDYFAKLNARFGSGDAPCIVSMQSLRTTGYTQGMLPLDDLIAKNKFDVTDFDKSVMEGLSADGKQYALPYDVGPVILTYNKDIFRNAGVPDPKPGWTLTEFESVARKLTGDRKYGFVASPQDVWMFPMVLAKTGAQPADGAGKLRLTTPAMINGVQWYADLAARKKVAPRVPEADPLFAEREFLSGNVAMGASGPWALLNLKNQAGFQVGLTTIPAGPDGSRTYSAGSGFGISKSCPDPDRAFKAITLMTAKKQLEWLGRVGRAYPSRESAQHAWYENARLAGAREVLEAANATSTPLRTTKHWERVNQLLNQQGVNIFNGASSAKQVLEQVQSQAGPG</sequence>
<evidence type="ECO:0000313" key="1">
    <source>
        <dbReference type="EMBL" id="MFF0004704.1"/>
    </source>
</evidence>